<dbReference type="InterPro" id="IPR015424">
    <property type="entry name" value="PyrdxlP-dep_Trfase"/>
</dbReference>
<keyword evidence="3" id="KW-0808">Transferase</keyword>
<dbReference type="Gene3D" id="3.40.640.10">
    <property type="entry name" value="Type I PLP-dependent aspartate aminotransferase-like (Major domain)"/>
    <property type="match status" value="1"/>
</dbReference>
<reference evidence="3" key="1">
    <citation type="submission" date="2023-03" db="EMBL/GenBank/DDBJ databases">
        <title>Andean soil-derived lignocellulolytic bacterial consortium as a source of novel taxa and putative plastic-active enzymes.</title>
        <authorList>
            <person name="Diaz-Garcia L."/>
            <person name="Chuvochina M."/>
            <person name="Feuerriegel G."/>
            <person name="Bunk B."/>
            <person name="Sproer C."/>
            <person name="Streit W.R."/>
            <person name="Rodriguez L.M."/>
            <person name="Overmann J."/>
            <person name="Jimenez D.J."/>
        </authorList>
    </citation>
    <scope>NUCLEOTIDE SEQUENCE</scope>
    <source>
        <strain evidence="3">MAG 4196</strain>
    </source>
</reference>
<dbReference type="PROSITE" id="PS51257">
    <property type="entry name" value="PROKAR_LIPOPROTEIN"/>
    <property type="match status" value="1"/>
</dbReference>
<dbReference type="Gene3D" id="3.90.1150.10">
    <property type="entry name" value="Aspartate Aminotransferase, domain 1"/>
    <property type="match status" value="1"/>
</dbReference>
<evidence type="ECO:0000256" key="1">
    <source>
        <dbReference type="ARBA" id="ARBA00022898"/>
    </source>
</evidence>
<feature type="domain" description="Aminotransferase class V" evidence="2">
    <location>
        <begin position="27"/>
        <end position="355"/>
    </location>
</feature>
<dbReference type="AlphaFoldDB" id="A0AAJ5VY89"/>
<dbReference type="EMBL" id="CP119312">
    <property type="protein sequence ID" value="WEK06642.1"/>
    <property type="molecule type" value="Genomic_DNA"/>
</dbReference>
<dbReference type="PANTHER" id="PTHR43092">
    <property type="entry name" value="L-CYSTEINE DESULFHYDRASE"/>
    <property type="match status" value="1"/>
</dbReference>
<organism evidence="3 4">
    <name type="scientific">Candidatus Devosia phytovorans</name>
    <dbReference type="NCBI Taxonomy" id="3121372"/>
    <lineage>
        <taxon>Bacteria</taxon>
        <taxon>Pseudomonadati</taxon>
        <taxon>Pseudomonadota</taxon>
        <taxon>Alphaproteobacteria</taxon>
        <taxon>Hyphomicrobiales</taxon>
        <taxon>Devosiaceae</taxon>
        <taxon>Devosia</taxon>
    </lineage>
</organism>
<dbReference type="InterPro" id="IPR000192">
    <property type="entry name" value="Aminotrans_V_dom"/>
</dbReference>
<gene>
    <name evidence="3" type="ORF">P0Y65_10490</name>
</gene>
<keyword evidence="3" id="KW-0032">Aminotransferase</keyword>
<dbReference type="InterPro" id="IPR015421">
    <property type="entry name" value="PyrdxlP-dep_Trfase_major"/>
</dbReference>
<dbReference type="GO" id="GO:0008483">
    <property type="term" value="F:transaminase activity"/>
    <property type="evidence" value="ECO:0007669"/>
    <property type="project" value="UniProtKB-KW"/>
</dbReference>
<dbReference type="Proteomes" id="UP001217476">
    <property type="component" value="Chromosome"/>
</dbReference>
<accession>A0AAJ5VY89</accession>
<keyword evidence="1" id="KW-0663">Pyridoxal phosphate</keyword>
<evidence type="ECO:0000313" key="3">
    <source>
        <dbReference type="EMBL" id="WEK06642.1"/>
    </source>
</evidence>
<name>A0AAJ5VY89_9HYPH</name>
<sequence>MSDNLARQFLLREDVVFLNHGSFGACPSPVFDAYQGFQRELESEPVEFLGRRLTEMMAAPRVALAAELGTAQDNIAAVINATSGLNIVARSLPLKPGDQILTTDHEYSALEKTWAFVCRQTGAEVVVVKVPMPLTSEAAFTEALVNGMTDRTKVLFLSHITSPTALLFPIAPAIAEARRRGIWSVIDGAHTPGHIPLALDELGADFYSGNCHKWLMTPKGSAFLYARPEMQGMIDPLVISHGWTAESKQPDAKGAFGNSPFIDEIEVQGTRDPSAWLAVPEALRFRRDNDWTSVISHCTQLAQDTARRLGELTGLAPLSSPGFCAPQMVAMPIPECDTAEIHKLLFDRYRIEIPVFKWQDHCIARVSVQGYNSRPQMDRLIEALSELLELGAPQRAHG</sequence>
<dbReference type="InterPro" id="IPR015422">
    <property type="entry name" value="PyrdxlP-dep_Trfase_small"/>
</dbReference>
<evidence type="ECO:0000313" key="4">
    <source>
        <dbReference type="Proteomes" id="UP001217476"/>
    </source>
</evidence>
<evidence type="ECO:0000259" key="2">
    <source>
        <dbReference type="Pfam" id="PF00266"/>
    </source>
</evidence>
<dbReference type="PANTHER" id="PTHR43092:SF2">
    <property type="entry name" value="HERCYNYLCYSTEINE SULFOXIDE LYASE"/>
    <property type="match status" value="1"/>
</dbReference>
<proteinExistence type="predicted"/>
<dbReference type="Pfam" id="PF00266">
    <property type="entry name" value="Aminotran_5"/>
    <property type="match status" value="1"/>
</dbReference>
<dbReference type="SUPFAM" id="SSF53383">
    <property type="entry name" value="PLP-dependent transferases"/>
    <property type="match status" value="1"/>
</dbReference>
<protein>
    <submittedName>
        <fullName evidence="3">Aminotransferase class V-fold PLP-dependent enzyme</fullName>
    </submittedName>
</protein>